<dbReference type="InterPro" id="IPR013783">
    <property type="entry name" value="Ig-like_fold"/>
</dbReference>
<protein>
    <recommendedName>
        <fullName evidence="3">Ig-like domain-containing protein</fullName>
    </recommendedName>
</protein>
<evidence type="ECO:0000313" key="2">
    <source>
        <dbReference type="Proteomes" id="UP001283361"/>
    </source>
</evidence>
<proteinExistence type="predicted"/>
<comment type="caution">
    <text evidence="1">The sequence shown here is derived from an EMBL/GenBank/DDBJ whole genome shotgun (WGS) entry which is preliminary data.</text>
</comment>
<dbReference type="EMBL" id="JAWDGP010000252">
    <property type="protein sequence ID" value="KAK3802301.1"/>
    <property type="molecule type" value="Genomic_DNA"/>
</dbReference>
<dbReference type="Proteomes" id="UP001283361">
    <property type="component" value="Unassembled WGS sequence"/>
</dbReference>
<evidence type="ECO:0008006" key="3">
    <source>
        <dbReference type="Google" id="ProtNLM"/>
    </source>
</evidence>
<accession>A0AAE1BB74</accession>
<evidence type="ECO:0000313" key="1">
    <source>
        <dbReference type="EMBL" id="KAK3802301.1"/>
    </source>
</evidence>
<dbReference type="AlphaFoldDB" id="A0AAE1BB74"/>
<reference evidence="1" key="1">
    <citation type="journal article" date="2023" name="G3 (Bethesda)">
        <title>A reference genome for the long-term kleptoplast-retaining sea slug Elysia crispata morphotype clarki.</title>
        <authorList>
            <person name="Eastman K.E."/>
            <person name="Pendleton A.L."/>
            <person name="Shaikh M.A."/>
            <person name="Suttiyut T."/>
            <person name="Ogas R."/>
            <person name="Tomko P."/>
            <person name="Gavelis G."/>
            <person name="Widhalm J.R."/>
            <person name="Wisecaver J.H."/>
        </authorList>
    </citation>
    <scope>NUCLEOTIDE SEQUENCE</scope>
    <source>
        <strain evidence="1">ECLA1</strain>
    </source>
</reference>
<keyword evidence="2" id="KW-1185">Reference proteome</keyword>
<dbReference type="Gene3D" id="2.60.40.10">
    <property type="entry name" value="Immunoglobulins"/>
    <property type="match status" value="1"/>
</dbReference>
<name>A0AAE1BB74_9GAST</name>
<gene>
    <name evidence="1" type="ORF">RRG08_066139</name>
</gene>
<sequence>MLDIVVSDVSRKGVRAQSDPSNPSALSNKEFIRNGEVIEFNCNADVVQVPPQFLEILGLSISRQLHGSTEMVVVALYTFGNFGVQEAKNPNSRDWTFDFKEPSNPTVSTRDSSIKWTMNDATCADAAMYECKVGYNGDAPLQTLFGHQNVSARGKHQKPSSV</sequence>
<organism evidence="1 2">
    <name type="scientific">Elysia crispata</name>
    <name type="common">lettuce slug</name>
    <dbReference type="NCBI Taxonomy" id="231223"/>
    <lineage>
        <taxon>Eukaryota</taxon>
        <taxon>Metazoa</taxon>
        <taxon>Spiralia</taxon>
        <taxon>Lophotrochozoa</taxon>
        <taxon>Mollusca</taxon>
        <taxon>Gastropoda</taxon>
        <taxon>Heterobranchia</taxon>
        <taxon>Euthyneura</taxon>
        <taxon>Panpulmonata</taxon>
        <taxon>Sacoglossa</taxon>
        <taxon>Placobranchoidea</taxon>
        <taxon>Plakobranchidae</taxon>
        <taxon>Elysia</taxon>
    </lineage>
</organism>